<feature type="region of interest" description="Disordered" evidence="1">
    <location>
        <begin position="34"/>
        <end position="54"/>
    </location>
</feature>
<gene>
    <name evidence="2" type="ORF">AAE039_18005</name>
</gene>
<comment type="caution">
    <text evidence="2">The sequence shown here is derived from an EMBL/GenBank/DDBJ whole genome shotgun (WGS) entry which is preliminary data.</text>
</comment>
<feature type="compositionally biased region" description="Basic and acidic residues" evidence="1">
    <location>
        <begin position="39"/>
        <end position="54"/>
    </location>
</feature>
<proteinExistence type="predicted"/>
<dbReference type="EMBL" id="JBBYHY010000011">
    <property type="protein sequence ID" value="MEL3955456.1"/>
    <property type="molecule type" value="Genomic_DNA"/>
</dbReference>
<organism evidence="2 3">
    <name type="scientific">Stenotrophomonas bentonitica</name>
    <dbReference type="NCBI Taxonomy" id="1450134"/>
    <lineage>
        <taxon>Bacteria</taxon>
        <taxon>Pseudomonadati</taxon>
        <taxon>Pseudomonadota</taxon>
        <taxon>Gammaproteobacteria</taxon>
        <taxon>Lysobacterales</taxon>
        <taxon>Lysobacteraceae</taxon>
        <taxon>Stenotrophomonas</taxon>
    </lineage>
</organism>
<accession>A0ABU9JTQ8</accession>
<protein>
    <recommendedName>
        <fullName evidence="4">Transmembrane protein</fullName>
    </recommendedName>
</protein>
<evidence type="ECO:0008006" key="4">
    <source>
        <dbReference type="Google" id="ProtNLM"/>
    </source>
</evidence>
<evidence type="ECO:0000256" key="1">
    <source>
        <dbReference type="SAM" id="MobiDB-lite"/>
    </source>
</evidence>
<name>A0ABU9JTQ8_9GAMM</name>
<dbReference type="Proteomes" id="UP001455088">
    <property type="component" value="Unassembled WGS sequence"/>
</dbReference>
<sequence>MNLLINLLELALLFACFLGLAGLAERAWRRHRKRTTTRLSDRDIAKETDGNSIK</sequence>
<dbReference type="RefSeq" id="WP_157267183.1">
    <property type="nucleotide sequence ID" value="NZ_JBBYHY010000011.1"/>
</dbReference>
<evidence type="ECO:0000313" key="2">
    <source>
        <dbReference type="EMBL" id="MEL3955456.1"/>
    </source>
</evidence>
<keyword evidence="3" id="KW-1185">Reference proteome</keyword>
<evidence type="ECO:0000313" key="3">
    <source>
        <dbReference type="Proteomes" id="UP001455088"/>
    </source>
</evidence>
<reference evidence="2 3" key="1">
    <citation type="submission" date="2024-04" db="EMBL/GenBank/DDBJ databases">
        <title>Bacterial endophytes with biocontrol capabilities against important plant pathogens.</title>
        <authorList>
            <person name="Alayande K.A."/>
        </authorList>
    </citation>
    <scope>NUCLEOTIDE SEQUENCE [LARGE SCALE GENOMIC DNA]</scope>
    <source>
        <strain evidence="2 3">KV22</strain>
    </source>
</reference>